<proteinExistence type="predicted"/>
<organism evidence="4 5">
    <name type="scientific">Cellulomonas flavigena (strain ATCC 482 / DSM 20109 / BCRC 11376 / JCM 18109 / NBRC 3775 / NCIMB 8073 / NRS 134)</name>
    <dbReference type="NCBI Taxonomy" id="446466"/>
    <lineage>
        <taxon>Bacteria</taxon>
        <taxon>Bacillati</taxon>
        <taxon>Actinomycetota</taxon>
        <taxon>Actinomycetes</taxon>
        <taxon>Micrococcales</taxon>
        <taxon>Cellulomonadaceae</taxon>
        <taxon>Cellulomonas</taxon>
    </lineage>
</organism>
<feature type="region of interest" description="Disordered" evidence="1">
    <location>
        <begin position="28"/>
        <end position="89"/>
    </location>
</feature>
<evidence type="ECO:0000313" key="4">
    <source>
        <dbReference type="EMBL" id="ADG72997.1"/>
    </source>
</evidence>
<protein>
    <recommendedName>
        <fullName evidence="3">Glycoside-hydrolase family GH114 TIM-barrel domain-containing protein</fullName>
    </recommendedName>
</protein>
<dbReference type="OrthoDB" id="319933at2"/>
<dbReference type="Gene3D" id="3.20.20.70">
    <property type="entry name" value="Aldolase class I"/>
    <property type="match status" value="1"/>
</dbReference>
<gene>
    <name evidence="4" type="ordered locus">Cfla_0077</name>
</gene>
<keyword evidence="5" id="KW-1185">Reference proteome</keyword>
<evidence type="ECO:0000256" key="2">
    <source>
        <dbReference type="SAM" id="SignalP"/>
    </source>
</evidence>
<sequence>MPTTTRPSRGVLLACAVVLAGCRTDATVPGPDPGAVGPAATVPATTSSAAPATPAPASTATDTPAPVTTVTTPPPSPTAGPTPAPVDTPTARAVTLPEPGARFEYQIGGPDAPADDTVVVVRDSTAAPTGRYDVCYVNGFQTQPSETDRLLRTEPELVLHHAGEPVRDDGWPDEVLYDLTRADLRARVLERVGKVVDGCAAAGFDAVEVDNLDSYTRSLGLIAPADTLAYVALLVERAHAAGLAFAQKNTAELTTEVRALGADLVVAEECREWEECDVYTSVYPVVLDVEYDRASFDAACAEQSDAVTRLPGLTVVLRDRDVSPRSAPGSVHAAC</sequence>
<keyword evidence="2" id="KW-0732">Signal</keyword>
<dbReference type="HOGENOM" id="CLU_051214_2_0_11"/>
<evidence type="ECO:0000259" key="3">
    <source>
        <dbReference type="Pfam" id="PF03537"/>
    </source>
</evidence>
<dbReference type="Proteomes" id="UP000000849">
    <property type="component" value="Chromosome"/>
</dbReference>
<dbReference type="PROSITE" id="PS51257">
    <property type="entry name" value="PROKAR_LIPOPROTEIN"/>
    <property type="match status" value="1"/>
</dbReference>
<feature type="chain" id="PRO_5003077362" description="Glycoside-hydrolase family GH114 TIM-barrel domain-containing protein" evidence="2">
    <location>
        <begin position="27"/>
        <end position="335"/>
    </location>
</feature>
<dbReference type="eggNOG" id="COG3868">
    <property type="taxonomic scope" value="Bacteria"/>
</dbReference>
<dbReference type="RefSeq" id="WP_013115331.1">
    <property type="nucleotide sequence ID" value="NC_014151.1"/>
</dbReference>
<dbReference type="InterPro" id="IPR017853">
    <property type="entry name" value="GH"/>
</dbReference>
<dbReference type="STRING" id="446466.Cfla_0077"/>
<dbReference type="AlphaFoldDB" id="D5UFN8"/>
<evidence type="ECO:0000313" key="5">
    <source>
        <dbReference type="Proteomes" id="UP000000849"/>
    </source>
</evidence>
<dbReference type="KEGG" id="cfl:Cfla_0077"/>
<feature type="compositionally biased region" description="Pro residues" evidence="1">
    <location>
        <begin position="72"/>
        <end position="86"/>
    </location>
</feature>
<dbReference type="Pfam" id="PF03537">
    <property type="entry name" value="Glyco_hydro_114"/>
    <property type="match status" value="1"/>
</dbReference>
<dbReference type="EMBL" id="CP001964">
    <property type="protein sequence ID" value="ADG72997.1"/>
    <property type="molecule type" value="Genomic_DNA"/>
</dbReference>
<dbReference type="PANTHER" id="PTHR35273">
    <property type="entry name" value="ALPHA-1,4 POLYGALACTOSAMINIDASE, PUTATIVE (AFU_ORTHOLOGUE AFUA_3G07890)-RELATED"/>
    <property type="match status" value="1"/>
</dbReference>
<dbReference type="InterPro" id="IPR013785">
    <property type="entry name" value="Aldolase_TIM"/>
</dbReference>
<feature type="signal peptide" evidence="2">
    <location>
        <begin position="1"/>
        <end position="26"/>
    </location>
</feature>
<feature type="compositionally biased region" description="Low complexity" evidence="1">
    <location>
        <begin position="28"/>
        <end position="71"/>
    </location>
</feature>
<feature type="domain" description="Glycoside-hydrolase family GH114 TIM-barrel" evidence="3">
    <location>
        <begin position="103"/>
        <end position="307"/>
    </location>
</feature>
<dbReference type="CAZy" id="GH114">
    <property type="family name" value="Glycoside Hydrolase Family 114"/>
</dbReference>
<dbReference type="PANTHER" id="PTHR35273:SF2">
    <property type="entry name" value="ALPHA-GALACTOSIDASE"/>
    <property type="match status" value="1"/>
</dbReference>
<reference evidence="4 5" key="1">
    <citation type="journal article" date="2010" name="Stand. Genomic Sci.">
        <title>Complete genome sequence of Cellulomonas flavigena type strain (134).</title>
        <authorList>
            <person name="Abt B."/>
            <person name="Foster B."/>
            <person name="Lapidus A."/>
            <person name="Clum A."/>
            <person name="Sun H."/>
            <person name="Pukall R."/>
            <person name="Lucas S."/>
            <person name="Glavina Del Rio T."/>
            <person name="Nolan M."/>
            <person name="Tice H."/>
            <person name="Cheng J.F."/>
            <person name="Pitluck S."/>
            <person name="Liolios K."/>
            <person name="Ivanova N."/>
            <person name="Mavromatis K."/>
            <person name="Ovchinnikova G."/>
            <person name="Pati A."/>
            <person name="Goodwin L."/>
            <person name="Chen A."/>
            <person name="Palaniappan K."/>
            <person name="Land M."/>
            <person name="Hauser L."/>
            <person name="Chang Y.J."/>
            <person name="Jeffries C.D."/>
            <person name="Rohde M."/>
            <person name="Goker M."/>
            <person name="Woyke T."/>
            <person name="Bristow J."/>
            <person name="Eisen J.A."/>
            <person name="Markowitz V."/>
            <person name="Hugenholtz P."/>
            <person name="Kyrpides N.C."/>
            <person name="Klenk H.P."/>
        </authorList>
    </citation>
    <scope>NUCLEOTIDE SEQUENCE [LARGE SCALE GENOMIC DNA]</scope>
    <source>
        <strain evidence="5">ATCC 482 / DSM 20109 / BCRC 11376 / JCM 18109 / NBRC 3775 / NCIMB 8073 / NRS 134</strain>
    </source>
</reference>
<name>D5UFN8_CELFN</name>
<accession>D5UFN8</accession>
<evidence type="ECO:0000256" key="1">
    <source>
        <dbReference type="SAM" id="MobiDB-lite"/>
    </source>
</evidence>
<dbReference type="SUPFAM" id="SSF51445">
    <property type="entry name" value="(Trans)glycosidases"/>
    <property type="match status" value="1"/>
</dbReference>
<dbReference type="InterPro" id="IPR004352">
    <property type="entry name" value="GH114_TIM-barrel"/>
</dbReference>